<dbReference type="STRING" id="68895.RR42_m1948"/>
<evidence type="ECO:0000256" key="2">
    <source>
        <dbReference type="SAM" id="SignalP"/>
    </source>
</evidence>
<proteinExistence type="predicted"/>
<name>A0A0C4Y8R1_9BURK</name>
<dbReference type="InterPro" id="IPR011050">
    <property type="entry name" value="Pectin_lyase_fold/virulence"/>
</dbReference>
<feature type="chain" id="PRO_5002181522" evidence="2">
    <location>
        <begin position="30"/>
        <end position="592"/>
    </location>
</feature>
<dbReference type="OrthoDB" id="5666689at2"/>
<sequence length="592" mass="59632">MIARPPSCSSLLRALLLAVPALHASIASAQISAAPGGPAIGATANGVPLVQINAPNAAGVSHNQFQNYNVGANGVVLNNSANGAATQIGGNVAGNAALANGAASVILNEVVGSSRTMLNGATEIAGQRAALIVANPNGISVDGGSVLNASRVTLTTGTPNLTSGGAVSGFAVAGGDIAISGRGFDAGTVDKVDLLSRSMKIDAAVRAKDLIRAVAGRNDIAYDGERVDAAQTTNGKDIVPVHAIDVAALGGMYANAISLRSTEGGAGVNIAGKVQALTGDLTIKKTGMVVTSAGQGGEQANADIEPGFVVAGKATEDKIRVRSGAQLLAAGTTDINSNSLDNAGAIRGASGATIKVASLINDGTIASDGDITLNTATLQNTKTIKAGGTLSAKTADFSNGAQGTMEAQQDLSVFAATLINDGVVRSNAGELKLDAATITNTGTVSSATGITTVKAAEFSNSGKITASRDLSVKITSGRNEGTLSSEHGNLDVSSTTFTNLDRLSAKEGEVTVRSPIFVNSGTIEQAQLVELPLVPVKPVEPEEPVKPVKPVKPPKPVKPAKPAKNWWAQQWSAPVVGAWGQATPVSWNTRWN</sequence>
<evidence type="ECO:0000259" key="3">
    <source>
        <dbReference type="SMART" id="SM00912"/>
    </source>
</evidence>
<feature type="compositionally biased region" description="Pro residues" evidence="1">
    <location>
        <begin position="550"/>
        <end position="559"/>
    </location>
</feature>
<dbReference type="AlphaFoldDB" id="A0A0C4Y8R1"/>
<evidence type="ECO:0000313" key="5">
    <source>
        <dbReference type="Proteomes" id="UP000031843"/>
    </source>
</evidence>
<dbReference type="RefSeq" id="WP_052494556.1">
    <property type="nucleotide sequence ID" value="NZ_CP010536.1"/>
</dbReference>
<evidence type="ECO:0000256" key="1">
    <source>
        <dbReference type="SAM" id="MobiDB-lite"/>
    </source>
</evidence>
<dbReference type="EMBL" id="CP010536">
    <property type="protein sequence ID" value="AJG19343.1"/>
    <property type="molecule type" value="Genomic_DNA"/>
</dbReference>
<dbReference type="NCBIfam" id="TIGR01901">
    <property type="entry name" value="adhes_NPXG"/>
    <property type="match status" value="1"/>
</dbReference>
<gene>
    <name evidence="4" type="ORF">RR42_m1948</name>
</gene>
<dbReference type="NCBIfam" id="TIGR01731">
    <property type="entry name" value="fil_hemag_20aa"/>
    <property type="match status" value="3"/>
</dbReference>
<feature type="domain" description="Filamentous haemagglutinin FhaB/tRNA nuclease CdiA-like TPS" evidence="3">
    <location>
        <begin position="44"/>
        <end position="164"/>
    </location>
</feature>
<dbReference type="SUPFAM" id="SSF51126">
    <property type="entry name" value="Pectin lyase-like"/>
    <property type="match status" value="1"/>
</dbReference>
<accession>A0A0C4Y8R1</accession>
<evidence type="ECO:0000313" key="4">
    <source>
        <dbReference type="EMBL" id="AJG19343.1"/>
    </source>
</evidence>
<reference evidence="4 5" key="1">
    <citation type="journal article" date="2015" name="Genome Announc.">
        <title>Complete Genome Sequence of Cupriavidus basilensis 4G11, Isolated from the Oak Ridge Field Research Center Site.</title>
        <authorList>
            <person name="Ray J."/>
            <person name="Waters R.J."/>
            <person name="Skerker J.M."/>
            <person name="Kuehl J.V."/>
            <person name="Price M.N."/>
            <person name="Huang J."/>
            <person name="Chakraborty R."/>
            <person name="Arkin A.P."/>
            <person name="Deutschbauer A."/>
        </authorList>
    </citation>
    <scope>NUCLEOTIDE SEQUENCE [LARGE SCALE GENOMIC DNA]</scope>
    <source>
        <strain evidence="4">4G11</strain>
    </source>
</reference>
<dbReference type="KEGG" id="cbw:RR42_m1948"/>
<feature type="signal peptide" evidence="2">
    <location>
        <begin position="1"/>
        <end position="29"/>
    </location>
</feature>
<feature type="region of interest" description="Disordered" evidence="1">
    <location>
        <begin position="541"/>
        <end position="562"/>
    </location>
</feature>
<dbReference type="SMART" id="SM00912">
    <property type="entry name" value="Haemagg_act"/>
    <property type="match status" value="1"/>
</dbReference>
<keyword evidence="5" id="KW-1185">Reference proteome</keyword>
<dbReference type="Proteomes" id="UP000031843">
    <property type="component" value="Chromosome main"/>
</dbReference>
<keyword evidence="2" id="KW-0732">Signal</keyword>
<dbReference type="Pfam" id="PF05860">
    <property type="entry name" value="TPS"/>
    <property type="match status" value="1"/>
</dbReference>
<dbReference type="InterPro" id="IPR012334">
    <property type="entry name" value="Pectin_lyas_fold"/>
</dbReference>
<protein>
    <submittedName>
        <fullName evidence="4">Putative large exoprotein involved in heme utilization or adhesion of ShlA/HecA/FhaA family</fullName>
    </submittedName>
</protein>
<dbReference type="Gene3D" id="2.160.20.10">
    <property type="entry name" value="Single-stranded right-handed beta-helix, Pectin lyase-like"/>
    <property type="match status" value="1"/>
</dbReference>
<dbReference type="InterPro" id="IPR010069">
    <property type="entry name" value="CdiA_FHA1_rpt"/>
</dbReference>
<organism evidence="4 5">
    <name type="scientific">Cupriavidus basilensis</name>
    <dbReference type="NCBI Taxonomy" id="68895"/>
    <lineage>
        <taxon>Bacteria</taxon>
        <taxon>Pseudomonadati</taxon>
        <taxon>Pseudomonadota</taxon>
        <taxon>Betaproteobacteria</taxon>
        <taxon>Burkholderiales</taxon>
        <taxon>Burkholderiaceae</taxon>
        <taxon>Cupriavidus</taxon>
    </lineage>
</organism>
<dbReference type="InterPro" id="IPR008638">
    <property type="entry name" value="FhaB/CdiA-like_TPS"/>
</dbReference>